<dbReference type="AlphaFoldDB" id="F0WAP5"/>
<dbReference type="EMBL" id="FR824092">
    <property type="protein sequence ID" value="CCA18216.1"/>
    <property type="molecule type" value="Genomic_DNA"/>
</dbReference>
<organism evidence="1">
    <name type="scientific">Albugo laibachii Nc14</name>
    <dbReference type="NCBI Taxonomy" id="890382"/>
    <lineage>
        <taxon>Eukaryota</taxon>
        <taxon>Sar</taxon>
        <taxon>Stramenopiles</taxon>
        <taxon>Oomycota</taxon>
        <taxon>Peronosporomycetes</taxon>
        <taxon>Albuginales</taxon>
        <taxon>Albuginaceae</taxon>
        <taxon>Albugo</taxon>
    </lineage>
</organism>
<protein>
    <submittedName>
        <fullName evidence="1">AlNc14C47G3759 protein</fullName>
    </submittedName>
</protein>
<name>F0WAP5_9STRA</name>
<accession>F0WAP5</accession>
<proteinExistence type="predicted"/>
<reference evidence="1" key="2">
    <citation type="submission" date="2011-02" db="EMBL/GenBank/DDBJ databases">
        <authorList>
            <person name="MacLean D."/>
        </authorList>
    </citation>
    <scope>NUCLEOTIDE SEQUENCE</scope>
</reference>
<sequence length="80" mass="9479">MHRKCSFIGGLRAYWLLISDCFQSTYEISSRHWRRLARRLGEYQSNLCILLNTKLQRISERGRVIIWIGCTSSVDNFILK</sequence>
<dbReference type="HOGENOM" id="CLU_2594781_0_0_1"/>
<evidence type="ECO:0000313" key="1">
    <source>
        <dbReference type="EMBL" id="CCA18216.1"/>
    </source>
</evidence>
<reference evidence="1" key="1">
    <citation type="journal article" date="2011" name="PLoS Biol.">
        <title>Gene gain and loss during evolution of obligate parasitism in the white rust pathogen of Arabidopsis thaliana.</title>
        <authorList>
            <person name="Kemen E."/>
            <person name="Gardiner A."/>
            <person name="Schultz-Larsen T."/>
            <person name="Kemen A.C."/>
            <person name="Balmuth A.L."/>
            <person name="Robert-Seilaniantz A."/>
            <person name="Bailey K."/>
            <person name="Holub E."/>
            <person name="Studholme D.J."/>
            <person name="Maclean D."/>
            <person name="Jones J.D."/>
        </authorList>
    </citation>
    <scope>NUCLEOTIDE SEQUENCE</scope>
</reference>
<gene>
    <name evidence="1" type="primary">AlNc14C47G3759</name>
    <name evidence="1" type="ORF">ALNC14_043590</name>
</gene>